<evidence type="ECO:0000313" key="3">
    <source>
        <dbReference type="Proteomes" id="UP000276133"/>
    </source>
</evidence>
<keyword evidence="1" id="KW-0472">Membrane</keyword>
<protein>
    <submittedName>
        <fullName evidence="2">Uncharacterized protein</fullName>
    </submittedName>
</protein>
<evidence type="ECO:0000256" key="1">
    <source>
        <dbReference type="SAM" id="Phobius"/>
    </source>
</evidence>
<dbReference type="EMBL" id="REGN01002809">
    <property type="protein sequence ID" value="RNA26059.1"/>
    <property type="molecule type" value="Genomic_DNA"/>
</dbReference>
<reference evidence="2 3" key="1">
    <citation type="journal article" date="2018" name="Sci. Rep.">
        <title>Genomic signatures of local adaptation to the degree of environmental predictability in rotifers.</title>
        <authorList>
            <person name="Franch-Gras L."/>
            <person name="Hahn C."/>
            <person name="Garcia-Roger E.M."/>
            <person name="Carmona M.J."/>
            <person name="Serra M."/>
            <person name="Gomez A."/>
        </authorList>
    </citation>
    <scope>NUCLEOTIDE SEQUENCE [LARGE SCALE GENOMIC DNA]</scope>
    <source>
        <strain evidence="2">HYR1</strain>
    </source>
</reference>
<keyword evidence="1" id="KW-0812">Transmembrane</keyword>
<comment type="caution">
    <text evidence="2">The sequence shown here is derived from an EMBL/GenBank/DDBJ whole genome shotgun (WGS) entry which is preliminary data.</text>
</comment>
<keyword evidence="3" id="KW-1185">Reference proteome</keyword>
<organism evidence="2 3">
    <name type="scientific">Brachionus plicatilis</name>
    <name type="common">Marine rotifer</name>
    <name type="synonym">Brachionus muelleri</name>
    <dbReference type="NCBI Taxonomy" id="10195"/>
    <lineage>
        <taxon>Eukaryota</taxon>
        <taxon>Metazoa</taxon>
        <taxon>Spiralia</taxon>
        <taxon>Gnathifera</taxon>
        <taxon>Rotifera</taxon>
        <taxon>Eurotatoria</taxon>
        <taxon>Monogononta</taxon>
        <taxon>Pseudotrocha</taxon>
        <taxon>Ploima</taxon>
        <taxon>Brachionidae</taxon>
        <taxon>Brachionus</taxon>
    </lineage>
</organism>
<name>A0A3M7RRG4_BRAPC</name>
<feature type="transmembrane region" description="Helical" evidence="1">
    <location>
        <begin position="28"/>
        <end position="49"/>
    </location>
</feature>
<evidence type="ECO:0000313" key="2">
    <source>
        <dbReference type="EMBL" id="RNA26059.1"/>
    </source>
</evidence>
<dbReference type="Proteomes" id="UP000276133">
    <property type="component" value="Unassembled WGS sequence"/>
</dbReference>
<sequence>MKKEIFETLLKIRLMSINLNIQGLNRKIAHMVSIVLVTILAMFTLGNIFKKLRLFEHYPLKE</sequence>
<keyword evidence="1" id="KW-1133">Transmembrane helix</keyword>
<accession>A0A3M7RRG4</accession>
<gene>
    <name evidence="2" type="ORF">BpHYR1_030324</name>
</gene>
<proteinExistence type="predicted"/>
<dbReference type="AlphaFoldDB" id="A0A3M7RRG4"/>